<organism evidence="2 3">
    <name type="scientific">Stegodyphus mimosarum</name>
    <name type="common">African social velvet spider</name>
    <dbReference type="NCBI Taxonomy" id="407821"/>
    <lineage>
        <taxon>Eukaryota</taxon>
        <taxon>Metazoa</taxon>
        <taxon>Ecdysozoa</taxon>
        <taxon>Arthropoda</taxon>
        <taxon>Chelicerata</taxon>
        <taxon>Arachnida</taxon>
        <taxon>Araneae</taxon>
        <taxon>Araneomorphae</taxon>
        <taxon>Entelegynae</taxon>
        <taxon>Eresoidea</taxon>
        <taxon>Eresidae</taxon>
        <taxon>Stegodyphus</taxon>
    </lineage>
</organism>
<gene>
    <name evidence="2" type="ORF">X975_18502</name>
</gene>
<dbReference type="OrthoDB" id="10335612at2759"/>
<feature type="non-terminal residue" evidence="2">
    <location>
        <position position="153"/>
    </location>
</feature>
<protein>
    <submittedName>
        <fullName evidence="2">Uncharacterized protein</fullName>
    </submittedName>
</protein>
<feature type="compositionally biased region" description="Polar residues" evidence="1">
    <location>
        <begin position="10"/>
        <end position="24"/>
    </location>
</feature>
<feature type="region of interest" description="Disordered" evidence="1">
    <location>
        <begin position="1"/>
        <end position="93"/>
    </location>
</feature>
<accession>A0A087TR13</accession>
<reference evidence="2 3" key="1">
    <citation type="submission" date="2013-11" db="EMBL/GenBank/DDBJ databases">
        <title>Genome sequencing of Stegodyphus mimosarum.</title>
        <authorList>
            <person name="Bechsgaard J."/>
        </authorList>
    </citation>
    <scope>NUCLEOTIDE SEQUENCE [LARGE SCALE GENOMIC DNA]</scope>
</reference>
<dbReference type="EMBL" id="KK116364">
    <property type="protein sequence ID" value="KFM67552.1"/>
    <property type="molecule type" value="Genomic_DNA"/>
</dbReference>
<evidence type="ECO:0000313" key="3">
    <source>
        <dbReference type="Proteomes" id="UP000054359"/>
    </source>
</evidence>
<sequence>MSDVQKDTELSPTYSSSFSKNHNLVRNEEPKNNRQSSRPPPRPPPSQPFYPGTRKVIQKQPNSVIQSQQPEYSKPTTREPPAELSLSHSDTELLYQQKEKPVKKKTANKMRKSTLNKSACKPQGRLMKNPEESKRNCCCICWVNLCYELCTQG</sequence>
<feature type="compositionally biased region" description="Polar residues" evidence="1">
    <location>
        <begin position="59"/>
        <end position="75"/>
    </location>
</feature>
<evidence type="ECO:0000313" key="2">
    <source>
        <dbReference type="EMBL" id="KFM67552.1"/>
    </source>
</evidence>
<dbReference type="Proteomes" id="UP000054359">
    <property type="component" value="Unassembled WGS sequence"/>
</dbReference>
<name>A0A087TR13_STEMI</name>
<keyword evidence="3" id="KW-1185">Reference proteome</keyword>
<proteinExistence type="predicted"/>
<feature type="compositionally biased region" description="Pro residues" evidence="1">
    <location>
        <begin position="38"/>
        <end position="48"/>
    </location>
</feature>
<dbReference type="AlphaFoldDB" id="A0A087TR13"/>
<evidence type="ECO:0000256" key="1">
    <source>
        <dbReference type="SAM" id="MobiDB-lite"/>
    </source>
</evidence>